<feature type="transmembrane region" description="Helical" evidence="1">
    <location>
        <begin position="553"/>
        <end position="573"/>
    </location>
</feature>
<feature type="transmembrane region" description="Helical" evidence="1">
    <location>
        <begin position="232"/>
        <end position="251"/>
    </location>
</feature>
<sequence>MAKFEVSLFSISVFSSLFLGAVIPLSVNRRFVEEAKSKWPLSAPSSTGSCSKLNCSFAINSSEAAKFRSRIHEEGAVAILMFVTVGNATIPVREQLKHGANASFVNLQIVQKWAWVKDQRGRFLLTLPYDFDILSLTILTRDVFSVNLNITSTPVSCYANLSQSCFLSLISETIVENLTGPLGDVCMRTVNFEGRDTLKGGGYECCEQQKNSMLVCDKVIPDNKWINNAIRLLWASSIAFGLFAPLLFKYLPKGFKRGPKVRSRPVFSRAESEMTDSGASVLDIIAMSSRHVLFALDGGMVDVLREQTESVIVSRLYRCLFVILLSSLPILQGFIYVYLKGKDVGISTEKLLGVGDAFITLLERDGQFALGVAYFFCIALICIAIAIPRTLPDFAKRLSGRKDERTFLGFIKPEELLSSSDQRGFQLIYENMAFHLNCLVKPKFWKFLFLVITYPLQKLCGMDVFDEDAGAGSMEESSENDDSYKLCSKICTGVLLLLFFPFWAILIIAAFLLYIFPVTYVAFRIWKMLFRIEVRSPCCDTIPSCIKMTSFPILYIMFIIFCLCVEASYFMLVITLTFNIMFLGSVTGFTIMGLLFYIDIYLPYIVFGVWVIVYVARGINKYYVQFTKLKTILFEECEKYDNNIKVEANIRDTFRGPYSADRRTPSTSSLSRSRSDNFLVSYDEHGVPNIPLDIFLESSRQLMPFKRIFLAKALKVIALGGYLVVIFLFVMSLSEFNAASIVVQALALLFLGGLPLLAFQGQGDMSQAAEIKARFHVKDVIKQYAKRTF</sequence>
<gene>
    <name evidence="2" type="ORF">P5673_007117</name>
</gene>
<reference evidence="2" key="1">
    <citation type="journal article" date="2023" name="G3 (Bethesda)">
        <title>Whole genome assembly and annotation of the endangered Caribbean coral Acropora cervicornis.</title>
        <authorList>
            <person name="Selwyn J.D."/>
            <person name="Vollmer S.V."/>
        </authorList>
    </citation>
    <scope>NUCLEOTIDE SEQUENCE</scope>
    <source>
        <strain evidence="2">K2</strain>
    </source>
</reference>
<evidence type="ECO:0000313" key="3">
    <source>
        <dbReference type="Proteomes" id="UP001249851"/>
    </source>
</evidence>
<dbReference type="AlphaFoldDB" id="A0AAD9QVI4"/>
<reference evidence="2" key="2">
    <citation type="journal article" date="2023" name="Science">
        <title>Genomic signatures of disease resistance in endangered staghorn corals.</title>
        <authorList>
            <person name="Vollmer S.V."/>
            <person name="Selwyn J.D."/>
            <person name="Despard B.A."/>
            <person name="Roesel C.L."/>
        </authorList>
    </citation>
    <scope>NUCLEOTIDE SEQUENCE</scope>
    <source>
        <strain evidence="2">K2</strain>
    </source>
</reference>
<feature type="transmembrane region" description="Helical" evidence="1">
    <location>
        <begin position="604"/>
        <end position="624"/>
    </location>
</feature>
<keyword evidence="3" id="KW-1185">Reference proteome</keyword>
<protein>
    <submittedName>
        <fullName evidence="2">Uncharacterized protein</fullName>
    </submittedName>
</protein>
<name>A0AAD9QVI4_ACRCE</name>
<comment type="caution">
    <text evidence="2">The sequence shown here is derived from an EMBL/GenBank/DDBJ whole genome shotgun (WGS) entry which is preliminary data.</text>
</comment>
<keyword evidence="1" id="KW-0812">Transmembrane</keyword>
<accession>A0AAD9QVI4</accession>
<feature type="transmembrane region" description="Helical" evidence="1">
    <location>
        <begin position="319"/>
        <end position="339"/>
    </location>
</feature>
<feature type="transmembrane region" description="Helical" evidence="1">
    <location>
        <begin position="368"/>
        <end position="387"/>
    </location>
</feature>
<dbReference type="Proteomes" id="UP001249851">
    <property type="component" value="Unassembled WGS sequence"/>
</dbReference>
<evidence type="ECO:0000313" key="2">
    <source>
        <dbReference type="EMBL" id="KAK2568133.1"/>
    </source>
</evidence>
<feature type="transmembrane region" description="Helical" evidence="1">
    <location>
        <begin position="736"/>
        <end position="759"/>
    </location>
</feature>
<organism evidence="2 3">
    <name type="scientific">Acropora cervicornis</name>
    <name type="common">Staghorn coral</name>
    <dbReference type="NCBI Taxonomy" id="6130"/>
    <lineage>
        <taxon>Eukaryota</taxon>
        <taxon>Metazoa</taxon>
        <taxon>Cnidaria</taxon>
        <taxon>Anthozoa</taxon>
        <taxon>Hexacorallia</taxon>
        <taxon>Scleractinia</taxon>
        <taxon>Astrocoeniina</taxon>
        <taxon>Acroporidae</taxon>
        <taxon>Acropora</taxon>
    </lineage>
</organism>
<feature type="transmembrane region" description="Helical" evidence="1">
    <location>
        <begin position="580"/>
        <end position="598"/>
    </location>
</feature>
<dbReference type="EMBL" id="JARQWQ010000012">
    <property type="protein sequence ID" value="KAK2568133.1"/>
    <property type="molecule type" value="Genomic_DNA"/>
</dbReference>
<keyword evidence="1" id="KW-1133">Transmembrane helix</keyword>
<evidence type="ECO:0000256" key="1">
    <source>
        <dbReference type="SAM" id="Phobius"/>
    </source>
</evidence>
<feature type="transmembrane region" description="Helical" evidence="1">
    <location>
        <begin position="494"/>
        <end position="516"/>
    </location>
</feature>
<keyword evidence="1" id="KW-0472">Membrane</keyword>
<proteinExistence type="predicted"/>
<feature type="transmembrane region" description="Helical" evidence="1">
    <location>
        <begin position="709"/>
        <end position="730"/>
    </location>
</feature>